<dbReference type="EMBL" id="GBRH01216857">
    <property type="protein sequence ID" value="JAD81038.1"/>
    <property type="molecule type" value="Transcribed_RNA"/>
</dbReference>
<feature type="region of interest" description="Disordered" evidence="1">
    <location>
        <begin position="105"/>
        <end position="151"/>
    </location>
</feature>
<reference evidence="2" key="2">
    <citation type="journal article" date="2015" name="Data Brief">
        <title>Shoot transcriptome of the giant reed, Arundo donax.</title>
        <authorList>
            <person name="Barrero R.A."/>
            <person name="Guerrero F.D."/>
            <person name="Moolhuijzen P."/>
            <person name="Goolsby J.A."/>
            <person name="Tidwell J."/>
            <person name="Bellgard S.E."/>
            <person name="Bellgard M.I."/>
        </authorList>
    </citation>
    <scope>NUCLEOTIDE SEQUENCE</scope>
    <source>
        <tissue evidence="2">Shoot tissue taken approximately 20 cm above the soil surface</tissue>
    </source>
</reference>
<proteinExistence type="predicted"/>
<name>A0A0A9D2X7_ARUDO</name>
<evidence type="ECO:0000313" key="2">
    <source>
        <dbReference type="EMBL" id="JAD81038.1"/>
    </source>
</evidence>
<sequence>MNCFGLPAAFAPDPSSVPAVPHFHFFRDIITNTMTAPRNTMGKGMASPSVRLLRRPYLWVVIAADAGASRTLSDTLCAGRDAESTAGSPDVRKFQLSTTKPLSLLALSDDDDDTSRPTNMNSAKRAPRPAASAASAGVRGRRLAAEEHLEA</sequence>
<dbReference type="AlphaFoldDB" id="A0A0A9D2X7"/>
<feature type="compositionally biased region" description="Low complexity" evidence="1">
    <location>
        <begin position="128"/>
        <end position="138"/>
    </location>
</feature>
<reference evidence="2" key="1">
    <citation type="submission" date="2014-09" db="EMBL/GenBank/DDBJ databases">
        <authorList>
            <person name="Magalhaes I.L.F."/>
            <person name="Oliveira U."/>
            <person name="Santos F.R."/>
            <person name="Vidigal T.H.D.A."/>
            <person name="Brescovit A.D."/>
            <person name="Santos A.J."/>
        </authorList>
    </citation>
    <scope>NUCLEOTIDE SEQUENCE</scope>
    <source>
        <tissue evidence="2">Shoot tissue taken approximately 20 cm above the soil surface</tissue>
    </source>
</reference>
<accession>A0A0A9D2X7</accession>
<organism evidence="2">
    <name type="scientific">Arundo donax</name>
    <name type="common">Giant reed</name>
    <name type="synonym">Donax arundinaceus</name>
    <dbReference type="NCBI Taxonomy" id="35708"/>
    <lineage>
        <taxon>Eukaryota</taxon>
        <taxon>Viridiplantae</taxon>
        <taxon>Streptophyta</taxon>
        <taxon>Embryophyta</taxon>
        <taxon>Tracheophyta</taxon>
        <taxon>Spermatophyta</taxon>
        <taxon>Magnoliopsida</taxon>
        <taxon>Liliopsida</taxon>
        <taxon>Poales</taxon>
        <taxon>Poaceae</taxon>
        <taxon>PACMAD clade</taxon>
        <taxon>Arundinoideae</taxon>
        <taxon>Arundineae</taxon>
        <taxon>Arundo</taxon>
    </lineage>
</organism>
<protein>
    <submittedName>
        <fullName evidence="2">Uncharacterized protein</fullName>
    </submittedName>
</protein>
<evidence type="ECO:0000256" key="1">
    <source>
        <dbReference type="SAM" id="MobiDB-lite"/>
    </source>
</evidence>